<dbReference type="GO" id="GO:0033539">
    <property type="term" value="P:fatty acid beta-oxidation using acyl-CoA dehydrogenase"/>
    <property type="evidence" value="ECO:0007669"/>
    <property type="project" value="TreeGrafter"/>
</dbReference>
<reference evidence="6" key="1">
    <citation type="submission" date="2018-11" db="EMBL/GenBank/DDBJ databases">
        <title>Genome sequencing of a novel mesophilic and cellulolytic organism within the genus Hungateiclostridium.</title>
        <authorList>
            <person name="Rettenmaier R."/>
            <person name="Liebl W."/>
            <person name="Zverlov V."/>
        </authorList>
    </citation>
    <scope>NUCLEOTIDE SEQUENCE [LARGE SCALE GENOMIC DNA]</scope>
    <source>
        <strain evidence="6">N2K1</strain>
    </source>
</reference>
<dbReference type="InterPro" id="IPR001308">
    <property type="entry name" value="ETF_a/FixB"/>
</dbReference>
<evidence type="ECO:0000313" key="5">
    <source>
        <dbReference type="EMBL" id="RXE60378.1"/>
    </source>
</evidence>
<dbReference type="SUPFAM" id="SSF52467">
    <property type="entry name" value="DHS-like NAD/FAD-binding domain"/>
    <property type="match status" value="1"/>
</dbReference>
<feature type="binding site" evidence="3">
    <location>
        <begin position="316"/>
        <end position="317"/>
    </location>
    <ligand>
        <name>FAD</name>
        <dbReference type="ChEBI" id="CHEBI:57692"/>
    </ligand>
</feature>
<dbReference type="InterPro" id="IPR014730">
    <property type="entry name" value="ETF_a/b_N"/>
</dbReference>
<dbReference type="OrthoDB" id="9770286at2"/>
<feature type="binding site" evidence="3">
    <location>
        <begin position="261"/>
        <end position="265"/>
    </location>
    <ligand>
        <name>FAD</name>
        <dbReference type="ChEBI" id="CHEBI:57692"/>
    </ligand>
</feature>
<keyword evidence="2" id="KW-0285">Flavoprotein</keyword>
<dbReference type="PIRSF" id="PIRSF000089">
    <property type="entry name" value="Electra_flavoP_a"/>
    <property type="match status" value="1"/>
</dbReference>
<evidence type="ECO:0000256" key="2">
    <source>
        <dbReference type="ARBA" id="ARBA00022630"/>
    </source>
</evidence>
<comment type="similarity">
    <text evidence="1">Belongs to the ETF alpha-subunit/FixB family.</text>
</comment>
<dbReference type="InterPro" id="IPR014731">
    <property type="entry name" value="ETF_asu_C"/>
</dbReference>
<feature type="binding site" evidence="3">
    <location>
        <position position="222"/>
    </location>
    <ligand>
        <name>FAD</name>
        <dbReference type="ChEBI" id="CHEBI:57692"/>
    </ligand>
</feature>
<dbReference type="GO" id="GO:0050660">
    <property type="term" value="F:flavin adenine dinucleotide binding"/>
    <property type="evidence" value="ECO:0007669"/>
    <property type="project" value="InterPro"/>
</dbReference>
<dbReference type="InterPro" id="IPR029035">
    <property type="entry name" value="DHS-like_NAD/FAD-binding_dom"/>
</dbReference>
<accession>A0A4Q0I7Q2</accession>
<dbReference type="InterPro" id="IPR014729">
    <property type="entry name" value="Rossmann-like_a/b/a_fold"/>
</dbReference>
<evidence type="ECO:0000259" key="4">
    <source>
        <dbReference type="SMART" id="SM00893"/>
    </source>
</evidence>
<dbReference type="Pfam" id="PF01012">
    <property type="entry name" value="ETF"/>
    <property type="match status" value="1"/>
</dbReference>
<evidence type="ECO:0000256" key="3">
    <source>
        <dbReference type="PIRSR" id="PIRSR000089-1"/>
    </source>
</evidence>
<proteinExistence type="inferred from homology"/>
<comment type="cofactor">
    <cofactor evidence="3">
        <name>FAD</name>
        <dbReference type="ChEBI" id="CHEBI:57692"/>
    </cofactor>
    <text evidence="3">Binds 1 FAD per dimer.</text>
</comment>
<evidence type="ECO:0000256" key="1">
    <source>
        <dbReference type="ARBA" id="ARBA00005817"/>
    </source>
</evidence>
<dbReference type="SUPFAM" id="SSF52402">
    <property type="entry name" value="Adenine nucleotide alpha hydrolases-like"/>
    <property type="match status" value="1"/>
</dbReference>
<dbReference type="AlphaFoldDB" id="A0A4Q0I7Q2"/>
<keyword evidence="3" id="KW-0274">FAD</keyword>
<comment type="caution">
    <text evidence="5">The sequence shown here is derived from an EMBL/GenBank/DDBJ whole genome shotgun (WGS) entry which is preliminary data.</text>
</comment>
<keyword evidence="6" id="KW-1185">Reference proteome</keyword>
<dbReference type="SMART" id="SM00893">
    <property type="entry name" value="ETF"/>
    <property type="match status" value="1"/>
</dbReference>
<organism evidence="5 6">
    <name type="scientific">Acetivibrio mesophilus</name>
    <dbReference type="NCBI Taxonomy" id="2487273"/>
    <lineage>
        <taxon>Bacteria</taxon>
        <taxon>Bacillati</taxon>
        <taxon>Bacillota</taxon>
        <taxon>Clostridia</taxon>
        <taxon>Eubacteriales</taxon>
        <taxon>Oscillospiraceae</taxon>
        <taxon>Acetivibrio</taxon>
    </lineage>
</organism>
<gene>
    <name evidence="5" type="ORF">EFD62_00090</name>
</gene>
<dbReference type="GO" id="GO:0009055">
    <property type="term" value="F:electron transfer activity"/>
    <property type="evidence" value="ECO:0007669"/>
    <property type="project" value="InterPro"/>
</dbReference>
<dbReference type="InterPro" id="IPR033947">
    <property type="entry name" value="ETF_alpha_N"/>
</dbReference>
<feature type="binding site" evidence="3">
    <location>
        <begin position="278"/>
        <end position="285"/>
    </location>
    <ligand>
        <name>FAD</name>
        <dbReference type="ChEBI" id="CHEBI:57692"/>
    </ligand>
</feature>
<dbReference type="Pfam" id="PF00766">
    <property type="entry name" value="ETF_alpha"/>
    <property type="match status" value="1"/>
</dbReference>
<sequence>MGESTIEEGGVWVISEPSDSDKFDVIYELNSIGRKLADRNNNTLTLVLIGYALQEKIEEIKRFSYDYILYAENKMFEYYDLENYANTLVEMIRKYKPGVVLLGSTLYGRTIAPWIASALKTGLTADCIWLDMNEGTLIQVRPAFGDNIEAEIICPRRKPQMATVRPHVFPLAECRDNDGTCKLVRYDVTNFKTDFLTLLDRIKVLENSQSLEKAQIIFAVGRGIKSKKNLDMVFELAVLYGAQVGATRALVDMGMIDRKYQIGQTGVTVKPKLYIAFGISGCIQHMSGVLCNEIWAVNNDENAQIFKKATLGCVADINVFLPLLLNKMKE</sequence>
<dbReference type="Proteomes" id="UP000289166">
    <property type="component" value="Unassembled WGS sequence"/>
</dbReference>
<evidence type="ECO:0000313" key="6">
    <source>
        <dbReference type="Proteomes" id="UP000289166"/>
    </source>
</evidence>
<dbReference type="RefSeq" id="WP_128705498.1">
    <property type="nucleotide sequence ID" value="NZ_RLII01000001.1"/>
</dbReference>
<dbReference type="Gene3D" id="3.40.50.620">
    <property type="entry name" value="HUPs"/>
    <property type="match status" value="1"/>
</dbReference>
<dbReference type="EMBL" id="RLII01000001">
    <property type="protein sequence ID" value="RXE60378.1"/>
    <property type="molecule type" value="Genomic_DNA"/>
</dbReference>
<dbReference type="Gene3D" id="3.40.50.1220">
    <property type="entry name" value="TPP-binding domain"/>
    <property type="match status" value="1"/>
</dbReference>
<name>A0A4Q0I7Q2_9FIRM</name>
<feature type="binding site" evidence="3">
    <location>
        <begin position="247"/>
        <end position="248"/>
    </location>
    <ligand>
        <name>FAD</name>
        <dbReference type="ChEBI" id="CHEBI:57692"/>
    </ligand>
</feature>
<dbReference type="PANTHER" id="PTHR43153">
    <property type="entry name" value="ELECTRON TRANSFER FLAVOPROTEIN ALPHA"/>
    <property type="match status" value="1"/>
</dbReference>
<dbReference type="PANTHER" id="PTHR43153:SF1">
    <property type="entry name" value="ELECTRON TRANSFER FLAVOPROTEIN SUBUNIT ALPHA, MITOCHONDRIAL"/>
    <property type="match status" value="1"/>
</dbReference>
<protein>
    <submittedName>
        <fullName evidence="5">Electron transfer flavoprotein subunit alpha/FixB family protein</fullName>
    </submittedName>
</protein>
<feature type="binding site" evidence="3">
    <location>
        <position position="298"/>
    </location>
    <ligand>
        <name>FAD</name>
        <dbReference type="ChEBI" id="CHEBI:57692"/>
    </ligand>
</feature>
<feature type="domain" description="Electron transfer flavoprotein alpha/beta-subunit N-terminal" evidence="4">
    <location>
        <begin position="11"/>
        <end position="199"/>
    </location>
</feature>
<dbReference type="CDD" id="cd01715">
    <property type="entry name" value="ETF_alpha"/>
    <property type="match status" value="1"/>
</dbReference>